<reference evidence="2" key="1">
    <citation type="journal article" date="2024" name="Gigascience">
        <title>Chromosome-level genome of the poultry shaft louse Menopon gallinae provides insight into the host-switching and adaptive evolution of parasitic lice.</title>
        <authorList>
            <person name="Xu Y."/>
            <person name="Ma L."/>
            <person name="Liu S."/>
            <person name="Liang Y."/>
            <person name="Liu Q."/>
            <person name="He Z."/>
            <person name="Tian L."/>
            <person name="Duan Y."/>
            <person name="Cai W."/>
            <person name="Li H."/>
            <person name="Song F."/>
        </authorList>
    </citation>
    <scope>NUCLEOTIDE SEQUENCE</scope>
    <source>
        <strain evidence="2">Cailab_2023a</strain>
    </source>
</reference>
<feature type="signal peptide" evidence="1">
    <location>
        <begin position="1"/>
        <end position="23"/>
    </location>
</feature>
<comment type="caution">
    <text evidence="2">The sequence shown here is derived from an EMBL/GenBank/DDBJ whole genome shotgun (WGS) entry which is preliminary data.</text>
</comment>
<name>A0AAW2I1T9_9NEOP</name>
<dbReference type="EMBL" id="JARGDH010000002">
    <property type="protein sequence ID" value="KAL0275888.1"/>
    <property type="molecule type" value="Genomic_DNA"/>
</dbReference>
<dbReference type="AlphaFoldDB" id="A0AAW2I1T9"/>
<evidence type="ECO:0000313" key="2">
    <source>
        <dbReference type="EMBL" id="KAL0275888.1"/>
    </source>
</evidence>
<sequence length="106" mass="11594">MLKAFCLGVASAFILALISVVLARPVQYDLVLPPIADPESFLSDEGPVRSERSANISHILGVSRKIYIIMNRIGLFLQITPDGTVSGTDQDNDYSKYYPLVLNPLA</sequence>
<keyword evidence="1" id="KW-0732">Signal</keyword>
<feature type="chain" id="PRO_5043609960" evidence="1">
    <location>
        <begin position="24"/>
        <end position="106"/>
    </location>
</feature>
<gene>
    <name evidence="2" type="ORF">PYX00_003610</name>
</gene>
<dbReference type="Gene3D" id="2.80.10.50">
    <property type="match status" value="1"/>
</dbReference>
<organism evidence="2">
    <name type="scientific">Menopon gallinae</name>
    <name type="common">poultry shaft louse</name>
    <dbReference type="NCBI Taxonomy" id="328185"/>
    <lineage>
        <taxon>Eukaryota</taxon>
        <taxon>Metazoa</taxon>
        <taxon>Ecdysozoa</taxon>
        <taxon>Arthropoda</taxon>
        <taxon>Hexapoda</taxon>
        <taxon>Insecta</taxon>
        <taxon>Pterygota</taxon>
        <taxon>Neoptera</taxon>
        <taxon>Paraneoptera</taxon>
        <taxon>Psocodea</taxon>
        <taxon>Troctomorpha</taxon>
        <taxon>Phthiraptera</taxon>
        <taxon>Amblycera</taxon>
        <taxon>Menoponidae</taxon>
        <taxon>Menopon</taxon>
    </lineage>
</organism>
<evidence type="ECO:0000256" key="1">
    <source>
        <dbReference type="SAM" id="SignalP"/>
    </source>
</evidence>
<dbReference type="InterPro" id="IPR008996">
    <property type="entry name" value="IL1/FGF"/>
</dbReference>
<accession>A0AAW2I1T9</accession>
<dbReference type="SUPFAM" id="SSF50353">
    <property type="entry name" value="Cytokine"/>
    <property type="match status" value="1"/>
</dbReference>
<protein>
    <submittedName>
        <fullName evidence="2">Uncharacterized protein</fullName>
    </submittedName>
</protein>
<proteinExistence type="predicted"/>